<protein>
    <recommendedName>
        <fullName evidence="4">DUF4283 domain-containing protein</fullName>
    </recommendedName>
</protein>
<feature type="region of interest" description="Disordered" evidence="1">
    <location>
        <begin position="276"/>
        <end position="309"/>
    </location>
</feature>
<dbReference type="AlphaFoldDB" id="A0A438JSK1"/>
<proteinExistence type="predicted"/>
<evidence type="ECO:0000256" key="1">
    <source>
        <dbReference type="SAM" id="MobiDB-lite"/>
    </source>
</evidence>
<name>A0A438JSK1_VITVI</name>
<sequence>MGEIQWARILVKIRGDFRPSMLEIEVEEEVYSLALWWEIRPVVRRIFSEVENRRRNEVRGDMYSRAEKRVGKELVDTGTEELHLPDDGRVAGSTSLGPNMGLKELEKDVGLAKIDGPLGRNLKDKSKVAGDSKAGPSSSWAAELGCHPLVEVEGLERDGPTTPQEKASFLGRFISRKGSIPEDPLMSWVPEELKRKQRDDGFSMTDQALEEEAQRYVLISHPKGKKVMGIPLLLSSNSVQASEEESFDRPGGIEEELWGDKSTWLTVYEGNVENENGSWKLGEANKNRDKVKGKKGNTGASGSQDTKNEKEELWEDCSLAKFSQFLGFSMEGLEKKILNFLLESERGGKRFTAKNFWRSPSLKGN</sequence>
<reference evidence="2 3" key="1">
    <citation type="journal article" date="2018" name="PLoS Genet.">
        <title>Population sequencing reveals clonal diversity and ancestral inbreeding in the grapevine cultivar Chardonnay.</title>
        <authorList>
            <person name="Roach M.J."/>
            <person name="Johnson D.L."/>
            <person name="Bohlmann J."/>
            <person name="van Vuuren H.J."/>
            <person name="Jones S.J."/>
            <person name="Pretorius I.S."/>
            <person name="Schmidt S.A."/>
            <person name="Borneman A.R."/>
        </authorList>
    </citation>
    <scope>NUCLEOTIDE SEQUENCE [LARGE SCALE GENOMIC DNA]</scope>
    <source>
        <strain evidence="3">cv. Chardonnay</strain>
        <tissue evidence="2">Leaf</tissue>
    </source>
</reference>
<dbReference type="EMBL" id="QGNW01000029">
    <property type="protein sequence ID" value="RVX11942.1"/>
    <property type="molecule type" value="Genomic_DNA"/>
</dbReference>
<dbReference type="Proteomes" id="UP000288805">
    <property type="component" value="Unassembled WGS sequence"/>
</dbReference>
<accession>A0A438JSK1</accession>
<feature type="compositionally biased region" description="Basic and acidic residues" evidence="1">
    <location>
        <begin position="121"/>
        <end position="130"/>
    </location>
</feature>
<comment type="caution">
    <text evidence="2">The sequence shown here is derived from an EMBL/GenBank/DDBJ whole genome shotgun (WGS) entry which is preliminary data.</text>
</comment>
<evidence type="ECO:0000313" key="3">
    <source>
        <dbReference type="Proteomes" id="UP000288805"/>
    </source>
</evidence>
<gene>
    <name evidence="2" type="ORF">CK203_009551</name>
</gene>
<evidence type="ECO:0008006" key="4">
    <source>
        <dbReference type="Google" id="ProtNLM"/>
    </source>
</evidence>
<evidence type="ECO:0000313" key="2">
    <source>
        <dbReference type="EMBL" id="RVX11942.1"/>
    </source>
</evidence>
<feature type="region of interest" description="Disordered" evidence="1">
    <location>
        <begin position="120"/>
        <end position="140"/>
    </location>
</feature>
<organism evidence="2 3">
    <name type="scientific">Vitis vinifera</name>
    <name type="common">Grape</name>
    <dbReference type="NCBI Taxonomy" id="29760"/>
    <lineage>
        <taxon>Eukaryota</taxon>
        <taxon>Viridiplantae</taxon>
        <taxon>Streptophyta</taxon>
        <taxon>Embryophyta</taxon>
        <taxon>Tracheophyta</taxon>
        <taxon>Spermatophyta</taxon>
        <taxon>Magnoliopsida</taxon>
        <taxon>eudicotyledons</taxon>
        <taxon>Gunneridae</taxon>
        <taxon>Pentapetalae</taxon>
        <taxon>rosids</taxon>
        <taxon>Vitales</taxon>
        <taxon>Vitaceae</taxon>
        <taxon>Viteae</taxon>
        <taxon>Vitis</taxon>
    </lineage>
</organism>